<sequence length="19" mass="2083">MTIGIISIELLVLFHAPNT</sequence>
<evidence type="ECO:0000313" key="1">
    <source>
        <dbReference type="EMBL" id="CDW26515.1"/>
    </source>
</evidence>
<name>A0A0K2TL33_LEPSM</name>
<dbReference type="AlphaFoldDB" id="A0A0K2TL33"/>
<organism evidence="1">
    <name type="scientific">Lepeophtheirus salmonis</name>
    <name type="common">Salmon louse</name>
    <name type="synonym">Caligus salmonis</name>
    <dbReference type="NCBI Taxonomy" id="72036"/>
    <lineage>
        <taxon>Eukaryota</taxon>
        <taxon>Metazoa</taxon>
        <taxon>Ecdysozoa</taxon>
        <taxon>Arthropoda</taxon>
        <taxon>Crustacea</taxon>
        <taxon>Multicrustacea</taxon>
        <taxon>Hexanauplia</taxon>
        <taxon>Copepoda</taxon>
        <taxon>Siphonostomatoida</taxon>
        <taxon>Caligidae</taxon>
        <taxon>Lepeophtheirus</taxon>
    </lineage>
</organism>
<reference evidence="1" key="1">
    <citation type="submission" date="2014-05" db="EMBL/GenBank/DDBJ databases">
        <authorList>
            <person name="Chronopoulou M."/>
        </authorList>
    </citation>
    <scope>NUCLEOTIDE SEQUENCE</scope>
    <source>
        <tissue evidence="1">Whole organism</tissue>
    </source>
</reference>
<accession>A0A0K2TL33</accession>
<proteinExistence type="predicted"/>
<protein>
    <submittedName>
        <fullName evidence="1">Uncharacterized protein</fullName>
    </submittedName>
</protein>
<dbReference type="EMBL" id="HACA01009154">
    <property type="protein sequence ID" value="CDW26515.1"/>
    <property type="molecule type" value="Transcribed_RNA"/>
</dbReference>